<organism evidence="2 3">
    <name type="scientific">Rhizoctonia solani</name>
    <dbReference type="NCBI Taxonomy" id="456999"/>
    <lineage>
        <taxon>Eukaryota</taxon>
        <taxon>Fungi</taxon>
        <taxon>Dikarya</taxon>
        <taxon>Basidiomycota</taxon>
        <taxon>Agaricomycotina</taxon>
        <taxon>Agaricomycetes</taxon>
        <taxon>Cantharellales</taxon>
        <taxon>Ceratobasidiaceae</taxon>
        <taxon>Rhizoctonia</taxon>
    </lineage>
</organism>
<name>A0A8H7LNK4_9AGAM</name>
<proteinExistence type="predicted"/>
<feature type="non-terminal residue" evidence="2">
    <location>
        <position position="300"/>
    </location>
</feature>
<dbReference type="Proteomes" id="UP000602905">
    <property type="component" value="Unassembled WGS sequence"/>
</dbReference>
<reference evidence="2" key="1">
    <citation type="submission" date="2020-09" db="EMBL/GenBank/DDBJ databases">
        <title>Comparative genome analyses of four rice-infecting Rhizoctonia solani isolates reveal extensive enrichment of homogalacturonan modification genes.</title>
        <authorList>
            <person name="Lee D.-Y."/>
            <person name="Jeon J."/>
            <person name="Kim K.-T."/>
            <person name="Cheong K."/>
            <person name="Song H."/>
            <person name="Choi G."/>
            <person name="Ko J."/>
            <person name="Opiyo S.O."/>
            <person name="Zuo S."/>
            <person name="Madhav S."/>
            <person name="Lee Y.-H."/>
            <person name="Wang G.-L."/>
        </authorList>
    </citation>
    <scope>NUCLEOTIDE SEQUENCE</scope>
    <source>
        <strain evidence="2">AG1-IA WGL</strain>
    </source>
</reference>
<protein>
    <submittedName>
        <fullName evidence="2">Uncharacterized protein</fullName>
    </submittedName>
</protein>
<dbReference type="AlphaFoldDB" id="A0A8H7LNK4"/>
<accession>A0A8H7LNK4</accession>
<evidence type="ECO:0000313" key="2">
    <source>
        <dbReference type="EMBL" id="KAF8687885.1"/>
    </source>
</evidence>
<evidence type="ECO:0000313" key="3">
    <source>
        <dbReference type="Proteomes" id="UP000602905"/>
    </source>
</evidence>
<evidence type="ECO:0000256" key="1">
    <source>
        <dbReference type="SAM" id="MobiDB-lite"/>
    </source>
</evidence>
<comment type="caution">
    <text evidence="2">The sequence shown here is derived from an EMBL/GenBank/DDBJ whole genome shotgun (WGS) entry which is preliminary data.</text>
</comment>
<gene>
    <name evidence="2" type="ORF">RHS03_09876</name>
</gene>
<sequence length="300" mass="33069">MVTYGSGNMTLQQFMALQSRTHFKGGSVRSQGSDVEGEAGGGIEAYGMSRMTCQSLIFGNKNESLSTWRGVYISIGGRVYIYVSNETSRARASEMRRVKRKLVAVQHVQLRCKRLTASDLSIGASQPRVPKASLSFAVTPFTCVHMRPTVDRPTPPSSHRTLPSREHTPLYRGQRYRVALGIPTHVRTLENGRVWIPAQARSIPSTRILDDDDRRVPELDDELTGGDKLTGRDAPASEPVVGCVVDAVRNIVNTVVHTATYRPHLTRTPGLTRTLNLNLNLHPNLVLHIAPDLRPGRAAC</sequence>
<dbReference type="EMBL" id="JACYCD010000703">
    <property type="protein sequence ID" value="KAF8687885.1"/>
    <property type="molecule type" value="Genomic_DNA"/>
</dbReference>
<feature type="region of interest" description="Disordered" evidence="1">
    <location>
        <begin position="211"/>
        <end position="236"/>
    </location>
</feature>
<feature type="region of interest" description="Disordered" evidence="1">
    <location>
        <begin position="147"/>
        <end position="167"/>
    </location>
</feature>